<dbReference type="PANTHER" id="PTHR43248:SF29">
    <property type="entry name" value="TRIPEPTIDYL AMINOPEPTIDASE"/>
    <property type="match status" value="1"/>
</dbReference>
<dbReference type="Gene3D" id="3.40.50.1820">
    <property type="entry name" value="alpha/beta hydrolase"/>
    <property type="match status" value="1"/>
</dbReference>
<comment type="similarity">
    <text evidence="1">Belongs to the peptidase S33 family.</text>
</comment>
<keyword evidence="2 4" id="KW-0732">Signal</keyword>
<dbReference type="AlphaFoldDB" id="A0A892ZJ64"/>
<dbReference type="InterPro" id="IPR029058">
    <property type="entry name" value="AB_hydrolase_fold"/>
</dbReference>
<evidence type="ECO:0000313" key="7">
    <source>
        <dbReference type="Proteomes" id="UP000653156"/>
    </source>
</evidence>
<keyword evidence="7" id="KW-1185">Reference proteome</keyword>
<reference evidence="6" key="1">
    <citation type="submission" date="2021-02" db="EMBL/GenBank/DDBJ databases">
        <title>Neisseriaceae sp. 26B isolated from the cloaca of a Common Toad-headed Turtle (Mesoclemmys nasuta).</title>
        <authorList>
            <person name="Spergser J."/>
            <person name="Busse H.-J."/>
        </authorList>
    </citation>
    <scope>NUCLEOTIDE SEQUENCE</scope>
    <source>
        <strain evidence="6">26B</strain>
    </source>
</reference>
<accession>A0A892ZJ64</accession>
<proteinExistence type="inferred from homology"/>
<feature type="chain" id="PRO_5033980416" evidence="4">
    <location>
        <begin position="32"/>
        <end position="492"/>
    </location>
</feature>
<evidence type="ECO:0000256" key="2">
    <source>
        <dbReference type="ARBA" id="ARBA00022729"/>
    </source>
</evidence>
<dbReference type="InterPro" id="IPR051601">
    <property type="entry name" value="Serine_prot/Carboxylest_S33"/>
</dbReference>
<feature type="domain" description="AB hydrolase-1" evidence="5">
    <location>
        <begin position="99"/>
        <end position="461"/>
    </location>
</feature>
<feature type="signal peptide" evidence="4">
    <location>
        <begin position="1"/>
        <end position="31"/>
    </location>
</feature>
<protein>
    <submittedName>
        <fullName evidence="6">Alpha/beta fold hydrolase</fullName>
    </submittedName>
</protein>
<gene>
    <name evidence="6" type="ORF">JQU52_06310</name>
</gene>
<evidence type="ECO:0000256" key="4">
    <source>
        <dbReference type="SAM" id="SignalP"/>
    </source>
</evidence>
<dbReference type="EMBL" id="CP069798">
    <property type="protein sequence ID" value="QRQ82982.1"/>
    <property type="molecule type" value="Genomic_DNA"/>
</dbReference>
<evidence type="ECO:0000259" key="5">
    <source>
        <dbReference type="Pfam" id="PF00561"/>
    </source>
</evidence>
<evidence type="ECO:0000313" key="6">
    <source>
        <dbReference type="EMBL" id="QRQ82982.1"/>
    </source>
</evidence>
<organism evidence="6 7">
    <name type="scientific">Paralysiella testudinis</name>
    <dbReference type="NCBI Taxonomy" id="2809020"/>
    <lineage>
        <taxon>Bacteria</taxon>
        <taxon>Pseudomonadati</taxon>
        <taxon>Pseudomonadota</taxon>
        <taxon>Betaproteobacteria</taxon>
        <taxon>Neisseriales</taxon>
        <taxon>Neisseriaceae</taxon>
        <taxon>Paralysiella</taxon>
    </lineage>
</organism>
<dbReference type="GO" id="GO:0016787">
    <property type="term" value="F:hydrolase activity"/>
    <property type="evidence" value="ECO:0007669"/>
    <property type="project" value="UniProtKB-KW"/>
</dbReference>
<dbReference type="RefSeq" id="WP_230340279.1">
    <property type="nucleotide sequence ID" value="NZ_CP069798.1"/>
</dbReference>
<dbReference type="PANTHER" id="PTHR43248">
    <property type="entry name" value="2-SUCCINYL-6-HYDROXY-2,4-CYCLOHEXADIENE-1-CARBOXYLATE SYNTHASE"/>
    <property type="match status" value="1"/>
</dbReference>
<name>A0A892ZJ64_9NEIS</name>
<dbReference type="SUPFAM" id="SSF53474">
    <property type="entry name" value="alpha/beta-Hydrolases"/>
    <property type="match status" value="1"/>
</dbReference>
<evidence type="ECO:0000256" key="1">
    <source>
        <dbReference type="ARBA" id="ARBA00010088"/>
    </source>
</evidence>
<dbReference type="InterPro" id="IPR000073">
    <property type="entry name" value="AB_hydrolase_1"/>
</dbReference>
<sequence>MKTNTKSNVKPAVAACLLAFLALGVLPIANAAPTAGDVNWQSCRAAAFKGWFSKQAPAAPGLECAVLSVPLSYQPQEAAHQREVKLALTRQRAKNSQGAMLLIAGGPGQAGINPAVANSAATRQLLREYDIIGYSPRGVAPSLPTIACPMPEESKTTPDSQTYVASCVNHMGEDTLKYMSTRDAVEDVESIRRALGIDRWNLVSYSYGTKVAALYAQRYPAHVRSAVLDGVVDLAEDLTTQRFTQEQGYQDTFEHFAAWCAQNQRHCPLAAEPEAANQRMHALLAKLNEHPLTDKQGEAIDSDALIGLMSTEMLWQEGWPDLAKTMRDLQQGRTGSYNRLKYQAPAGEHEDDALTVINCADAALQLQREQELQRLRKIDAASRFDNYRAKSDEELLEPCSYWPHPGTDVAHTPKPDPRLPKLLFVAQTHDGTTPYRNAQAMAKAFGGHLLTREGKGHSLALFGLSACVDKQVSEYIIDPYGFVETKLCDGKE</sequence>
<evidence type="ECO:0000256" key="3">
    <source>
        <dbReference type="ARBA" id="ARBA00022801"/>
    </source>
</evidence>
<dbReference type="Pfam" id="PF00561">
    <property type="entry name" value="Abhydrolase_1"/>
    <property type="match status" value="1"/>
</dbReference>
<keyword evidence="3 6" id="KW-0378">Hydrolase</keyword>
<dbReference type="Proteomes" id="UP000653156">
    <property type="component" value="Chromosome"/>
</dbReference>
<dbReference type="KEGG" id="ptes:JQU52_06310"/>